<evidence type="ECO:0000256" key="9">
    <source>
        <dbReference type="PROSITE-ProRule" id="PRU00284"/>
    </source>
</evidence>
<name>A0A850TFK3_9BACT</name>
<sequence length="667" mass="70829">MKKLTLRSKLIIGGVAAAMLPLIVVGLFSINQSSSALVKLAEGQAKLTAQNLAAMTNLYMEQEIEKARRMTSEAVIRKMFDNAGAAGSDISFSEVSAAEAYLLTLYQKTQKNYDCLFVTNSSGLFIVLADDSGRGAGQKKINVAERKYFQSAKSGKISISEPIISKVSGVSIFVIAVPLQDRSGAFAGVLGSAVKLAALNKKIAQSTIGETGYPFMVGNDGRFIYHPVTEYIFKLNITTLEGTEEIARRLMAQETGVEEYQFKGVDKIAGFAPVPATGWSLVVAQNESEFLAPVVSIRNMVLTVGCIFLALTIVAVLWFVRRIMTVLGNDPSEIAKVADRIAAGDLTYEFKTNGKPLCGVYAGMKQMTDNLKNMFADISQGVQTLTSSSTELSAVSQQMTSGAAHSSQKANHVSSASEEMATAMNSVAAATEQTSANLQMIVAAAEEMSATIDEISTNTAKGSRTTTQAVEKAEHISEKVDALGRAATEISKVTETISDISEQTNLLALNATIEAARAGDAGKGFAVVAGEIKELARQTARATDEIGMKIGEVQTTTTESVEAIKSIVEIIDDINSIVTSVASAIEQQSATTQEISNNVSQAATGVQEVNENVNQTSTVASGVTEDVHQVSQAADEITTGTKHINKSALELSKLAESLNQMVGKFKL</sequence>
<dbReference type="CDD" id="cd12914">
    <property type="entry name" value="PDC1_DGC_like"/>
    <property type="match status" value="1"/>
</dbReference>
<dbReference type="RefSeq" id="WP_178367690.1">
    <property type="nucleotide sequence ID" value="NZ_JACADJ010000064.1"/>
</dbReference>
<dbReference type="InterPro" id="IPR029151">
    <property type="entry name" value="Sensor-like_sf"/>
</dbReference>
<evidence type="ECO:0000256" key="8">
    <source>
        <dbReference type="ARBA" id="ARBA00023224"/>
    </source>
</evidence>
<evidence type="ECO:0000256" key="2">
    <source>
        <dbReference type="ARBA" id="ARBA00022475"/>
    </source>
</evidence>
<protein>
    <submittedName>
        <fullName evidence="13">Cache 3/Cache 2 fusion domain-containing protein</fullName>
    </submittedName>
</protein>
<dbReference type="PANTHER" id="PTHR32089">
    <property type="entry name" value="METHYL-ACCEPTING CHEMOTAXIS PROTEIN MCPB"/>
    <property type="match status" value="1"/>
</dbReference>
<dbReference type="InterPro" id="IPR004089">
    <property type="entry name" value="MCPsignal_dom"/>
</dbReference>
<keyword evidence="5 10" id="KW-0812">Transmembrane</keyword>
<accession>A0A850TFK3</accession>
<dbReference type="Gene3D" id="1.10.287.950">
    <property type="entry name" value="Methyl-accepting chemotaxis protein"/>
    <property type="match status" value="1"/>
</dbReference>
<dbReference type="SMART" id="SM00283">
    <property type="entry name" value="MA"/>
    <property type="match status" value="1"/>
</dbReference>
<dbReference type="Gene3D" id="3.30.450.20">
    <property type="entry name" value="PAS domain"/>
    <property type="match status" value="1"/>
</dbReference>
<evidence type="ECO:0000256" key="10">
    <source>
        <dbReference type="SAM" id="Phobius"/>
    </source>
</evidence>
<dbReference type="PANTHER" id="PTHR32089:SF112">
    <property type="entry name" value="LYSOZYME-LIKE PROTEIN-RELATED"/>
    <property type="match status" value="1"/>
</dbReference>
<evidence type="ECO:0000256" key="1">
    <source>
        <dbReference type="ARBA" id="ARBA00004429"/>
    </source>
</evidence>
<dbReference type="CDD" id="cd12912">
    <property type="entry name" value="PDC2_MCP_like"/>
    <property type="match status" value="1"/>
</dbReference>
<dbReference type="Proteomes" id="UP000553343">
    <property type="component" value="Unassembled WGS sequence"/>
</dbReference>
<dbReference type="Pfam" id="PF00015">
    <property type="entry name" value="MCPsignal"/>
    <property type="match status" value="1"/>
</dbReference>
<keyword evidence="6 10" id="KW-1133">Transmembrane helix</keyword>
<organism evidence="13 14">
    <name type="scientific">Desulfobacter latus</name>
    <dbReference type="NCBI Taxonomy" id="2292"/>
    <lineage>
        <taxon>Bacteria</taxon>
        <taxon>Pseudomonadati</taxon>
        <taxon>Thermodesulfobacteriota</taxon>
        <taxon>Desulfobacteria</taxon>
        <taxon>Desulfobacterales</taxon>
        <taxon>Desulfobacteraceae</taxon>
        <taxon>Desulfobacter</taxon>
    </lineage>
</organism>
<keyword evidence="14" id="KW-1185">Reference proteome</keyword>
<gene>
    <name evidence="13" type="ORF">HXW94_14805</name>
</gene>
<dbReference type="PROSITE" id="PS50111">
    <property type="entry name" value="CHEMOTAXIS_TRANSDUC_2"/>
    <property type="match status" value="1"/>
</dbReference>
<dbReference type="GO" id="GO:0005886">
    <property type="term" value="C:plasma membrane"/>
    <property type="evidence" value="ECO:0007669"/>
    <property type="project" value="UniProtKB-SubCell"/>
</dbReference>
<feature type="domain" description="T-SNARE coiled-coil homology" evidence="12">
    <location>
        <begin position="554"/>
        <end position="616"/>
    </location>
</feature>
<evidence type="ECO:0000256" key="4">
    <source>
        <dbReference type="ARBA" id="ARBA00022519"/>
    </source>
</evidence>
<comment type="subcellular location">
    <subcellularLocation>
        <location evidence="1">Cell inner membrane</location>
        <topology evidence="1">Multi-pass membrane protein</topology>
    </subcellularLocation>
</comment>
<dbReference type="InterPro" id="IPR000727">
    <property type="entry name" value="T_SNARE_dom"/>
</dbReference>
<keyword evidence="8 9" id="KW-0807">Transducer</keyword>
<evidence type="ECO:0000313" key="14">
    <source>
        <dbReference type="Proteomes" id="UP000553343"/>
    </source>
</evidence>
<reference evidence="13 14" key="1">
    <citation type="submission" date="2020-06" db="EMBL/GenBank/DDBJ databases">
        <title>High-quality draft genome of sulfate reducer Desulfobacter latus type strain AcrS2 isolated from marine sediment.</title>
        <authorList>
            <person name="Hoppe M."/>
            <person name="Larsen C.K."/>
            <person name="Marshall I.P.G."/>
            <person name="Schramm A."/>
            <person name="Marietou A.G."/>
        </authorList>
    </citation>
    <scope>NUCLEOTIDE SEQUENCE [LARGE SCALE GENOMIC DNA]</scope>
    <source>
        <strain evidence="13 14">AcRS2</strain>
    </source>
</reference>
<evidence type="ECO:0000313" key="13">
    <source>
        <dbReference type="EMBL" id="NWH06236.1"/>
    </source>
</evidence>
<evidence type="ECO:0000259" key="12">
    <source>
        <dbReference type="PROSITE" id="PS50192"/>
    </source>
</evidence>
<keyword evidence="4" id="KW-0997">Cell inner membrane</keyword>
<proteinExistence type="predicted"/>
<feature type="transmembrane region" description="Helical" evidence="10">
    <location>
        <begin position="12"/>
        <end position="30"/>
    </location>
</feature>
<keyword evidence="3" id="KW-0145">Chemotaxis</keyword>
<evidence type="ECO:0000256" key="3">
    <source>
        <dbReference type="ARBA" id="ARBA00022500"/>
    </source>
</evidence>
<dbReference type="SUPFAM" id="SSF103190">
    <property type="entry name" value="Sensory domain-like"/>
    <property type="match status" value="1"/>
</dbReference>
<dbReference type="PROSITE" id="PS50192">
    <property type="entry name" value="T_SNARE"/>
    <property type="match status" value="1"/>
</dbReference>
<dbReference type="AlphaFoldDB" id="A0A850TFK3"/>
<evidence type="ECO:0000256" key="6">
    <source>
        <dbReference type="ARBA" id="ARBA00022989"/>
    </source>
</evidence>
<dbReference type="InterPro" id="IPR033479">
    <property type="entry name" value="dCache_1"/>
</dbReference>
<dbReference type="GO" id="GO:0007165">
    <property type="term" value="P:signal transduction"/>
    <property type="evidence" value="ECO:0007669"/>
    <property type="project" value="UniProtKB-KW"/>
</dbReference>
<keyword evidence="2" id="KW-1003">Cell membrane</keyword>
<comment type="caution">
    <text evidence="13">The sequence shown here is derived from an EMBL/GenBank/DDBJ whole genome shotgun (WGS) entry which is preliminary data.</text>
</comment>
<dbReference type="GO" id="GO:0006935">
    <property type="term" value="P:chemotaxis"/>
    <property type="evidence" value="ECO:0007669"/>
    <property type="project" value="UniProtKB-KW"/>
</dbReference>
<evidence type="ECO:0000256" key="7">
    <source>
        <dbReference type="ARBA" id="ARBA00023136"/>
    </source>
</evidence>
<dbReference type="Pfam" id="PF02743">
    <property type="entry name" value="dCache_1"/>
    <property type="match status" value="1"/>
</dbReference>
<dbReference type="EMBL" id="JACADJ010000064">
    <property type="protein sequence ID" value="NWH06236.1"/>
    <property type="molecule type" value="Genomic_DNA"/>
</dbReference>
<evidence type="ECO:0000256" key="5">
    <source>
        <dbReference type="ARBA" id="ARBA00022692"/>
    </source>
</evidence>
<evidence type="ECO:0000259" key="11">
    <source>
        <dbReference type="PROSITE" id="PS50111"/>
    </source>
</evidence>
<feature type="domain" description="Methyl-accepting transducer" evidence="11">
    <location>
        <begin position="395"/>
        <end position="631"/>
    </location>
</feature>
<dbReference type="SUPFAM" id="SSF58104">
    <property type="entry name" value="Methyl-accepting chemotaxis protein (MCP) signaling domain"/>
    <property type="match status" value="1"/>
</dbReference>
<keyword evidence="7 10" id="KW-0472">Membrane</keyword>
<feature type="transmembrane region" description="Helical" evidence="10">
    <location>
        <begin position="300"/>
        <end position="320"/>
    </location>
</feature>